<dbReference type="AlphaFoldDB" id="A0A022RK63"/>
<keyword evidence="2 4" id="KW-0238">DNA-binding</keyword>
<organism evidence="8 9">
    <name type="scientific">Erythranthe guttata</name>
    <name type="common">Yellow monkey flower</name>
    <name type="synonym">Mimulus guttatus</name>
    <dbReference type="NCBI Taxonomy" id="4155"/>
    <lineage>
        <taxon>Eukaryota</taxon>
        <taxon>Viridiplantae</taxon>
        <taxon>Streptophyta</taxon>
        <taxon>Embryophyta</taxon>
        <taxon>Tracheophyta</taxon>
        <taxon>Spermatophyta</taxon>
        <taxon>Magnoliopsida</taxon>
        <taxon>eudicotyledons</taxon>
        <taxon>Gunneridae</taxon>
        <taxon>Pentapetalae</taxon>
        <taxon>asterids</taxon>
        <taxon>lamiids</taxon>
        <taxon>Lamiales</taxon>
        <taxon>Phrymaceae</taxon>
        <taxon>Erythranthe</taxon>
    </lineage>
</organism>
<dbReference type="PROSITE" id="PS51742">
    <property type="entry name" value="PPC"/>
    <property type="match status" value="1"/>
</dbReference>
<comment type="domain">
    <text evidence="4">The PPC domain mediates interactions between AHL proteins.</text>
</comment>
<dbReference type="SUPFAM" id="SSF117856">
    <property type="entry name" value="AF0104/ALDC/Ptd012-like"/>
    <property type="match status" value="1"/>
</dbReference>
<feature type="non-terminal residue" evidence="8">
    <location>
        <position position="250"/>
    </location>
</feature>
<dbReference type="Proteomes" id="UP000030748">
    <property type="component" value="Unassembled WGS sequence"/>
</dbReference>
<evidence type="ECO:0000256" key="2">
    <source>
        <dbReference type="ARBA" id="ARBA00023125"/>
    </source>
</evidence>
<evidence type="ECO:0000259" key="7">
    <source>
        <dbReference type="PROSITE" id="PS51742"/>
    </source>
</evidence>
<evidence type="ECO:0000256" key="1">
    <source>
        <dbReference type="ARBA" id="ARBA00023015"/>
    </source>
</evidence>
<accession>A0A022RK63</accession>
<keyword evidence="6" id="KW-0812">Transmembrane</keyword>
<evidence type="ECO:0000256" key="3">
    <source>
        <dbReference type="ARBA" id="ARBA00023163"/>
    </source>
</evidence>
<keyword evidence="9" id="KW-1185">Reference proteome</keyword>
<dbReference type="EMBL" id="KI630424">
    <property type="protein sequence ID" value="EYU40138.1"/>
    <property type="molecule type" value="Genomic_DNA"/>
</dbReference>
<gene>
    <name evidence="8" type="ORF">MIMGU_mgv1a023129mg</name>
</gene>
<keyword evidence="6" id="KW-0472">Membrane</keyword>
<feature type="transmembrane region" description="Helical" evidence="6">
    <location>
        <begin position="202"/>
        <end position="224"/>
    </location>
</feature>
<evidence type="ECO:0000256" key="6">
    <source>
        <dbReference type="SAM" id="Phobius"/>
    </source>
</evidence>
<dbReference type="CDD" id="cd11378">
    <property type="entry name" value="DUF296"/>
    <property type="match status" value="1"/>
</dbReference>
<reference evidence="8 9" key="1">
    <citation type="journal article" date="2013" name="Proc. Natl. Acad. Sci. U.S.A.">
        <title>Fine-scale variation in meiotic recombination in Mimulus inferred from population shotgun sequencing.</title>
        <authorList>
            <person name="Hellsten U."/>
            <person name="Wright K.M."/>
            <person name="Jenkins J."/>
            <person name="Shu S."/>
            <person name="Yuan Y."/>
            <person name="Wessler S.R."/>
            <person name="Schmutz J."/>
            <person name="Willis J.H."/>
            <person name="Rokhsar D.S."/>
        </authorList>
    </citation>
    <scope>NUCLEOTIDE SEQUENCE [LARGE SCALE GENOMIC DNA]</scope>
    <source>
        <strain evidence="9">cv. DUN x IM62</strain>
    </source>
</reference>
<keyword evidence="3 4" id="KW-0804">Transcription</keyword>
<comment type="subcellular location">
    <subcellularLocation>
        <location evidence="4">Nucleus</location>
    </subcellularLocation>
</comment>
<dbReference type="GO" id="GO:0005634">
    <property type="term" value="C:nucleus"/>
    <property type="evidence" value="ECO:0007669"/>
    <property type="project" value="UniProtKB-SubCell"/>
</dbReference>
<keyword evidence="4" id="KW-0539">Nucleus</keyword>
<feature type="domain" description="PPC" evidence="7">
    <location>
        <begin position="121"/>
        <end position="249"/>
    </location>
</feature>
<feature type="region of interest" description="Disordered" evidence="5">
    <location>
        <begin position="35"/>
        <end position="109"/>
    </location>
</feature>
<sequence length="250" mass="26966">MEDLCAENTIPHHATFDAVAEHEEMVEFAPVVAKEETAESVGGDNTDEDTTIIGNDHGVAAKSFSERGGESEDVVCSKRKRGRPRKQSVGGRQQFPRKSRPKGSTKNLTASLGGIVEETAGRNFTFHTITIEQGEDIVQRIRSFSEMTPDSICIISASGTVSIAEGELTIIHLNGSHTYDGIIGAKKCLLSALLADSKGRCYGGAVAGSLIFAWPTRVIIGTFIQILRHRKRRTAAPESATRAALFPRSV</sequence>
<evidence type="ECO:0000256" key="4">
    <source>
        <dbReference type="RuleBase" id="RU367031"/>
    </source>
</evidence>
<comment type="function">
    <text evidence="4">Transcription factor that specifically binds AT-rich DNA sequences related to the nuclear matrix attachment regions (MARs).</text>
</comment>
<dbReference type="Pfam" id="PF03479">
    <property type="entry name" value="PCC"/>
    <property type="match status" value="1"/>
</dbReference>
<dbReference type="InterPro" id="IPR039605">
    <property type="entry name" value="AHL"/>
</dbReference>
<dbReference type="PANTHER" id="PTHR31500:SF96">
    <property type="entry name" value="AT-HOOK MOTIF NUCLEAR-LOCALIZED PROTEIN 7"/>
    <property type="match status" value="1"/>
</dbReference>
<keyword evidence="6" id="KW-1133">Transmembrane helix</keyword>
<evidence type="ECO:0000313" key="8">
    <source>
        <dbReference type="EMBL" id="EYU40138.1"/>
    </source>
</evidence>
<dbReference type="InterPro" id="IPR005175">
    <property type="entry name" value="PPC_dom"/>
</dbReference>
<feature type="compositionally biased region" description="Basic residues" evidence="5">
    <location>
        <begin position="77"/>
        <end position="86"/>
    </location>
</feature>
<protein>
    <recommendedName>
        <fullName evidence="4">AT-hook motif nuclear-localized protein</fullName>
    </recommendedName>
</protein>
<dbReference type="STRING" id="4155.A0A022RK63"/>
<dbReference type="GO" id="GO:0003680">
    <property type="term" value="F:minor groove of adenine-thymine-rich DNA binding"/>
    <property type="evidence" value="ECO:0007669"/>
    <property type="project" value="UniProtKB-UniRule"/>
</dbReference>
<keyword evidence="1 4" id="KW-0805">Transcription regulation</keyword>
<proteinExistence type="predicted"/>
<dbReference type="Gene3D" id="3.30.1330.80">
    <property type="entry name" value="Hypothetical protein, similar to alpha- acetolactate decarboxylase, domain 2"/>
    <property type="match status" value="1"/>
</dbReference>
<name>A0A022RK63_ERYGU</name>
<dbReference type="PANTHER" id="PTHR31500">
    <property type="entry name" value="AT-HOOK MOTIF NUCLEAR-LOCALIZED PROTEIN 9"/>
    <property type="match status" value="1"/>
</dbReference>
<evidence type="ECO:0000256" key="5">
    <source>
        <dbReference type="SAM" id="MobiDB-lite"/>
    </source>
</evidence>
<evidence type="ECO:0000313" key="9">
    <source>
        <dbReference type="Proteomes" id="UP000030748"/>
    </source>
</evidence>